<dbReference type="RefSeq" id="WP_345109832.1">
    <property type="nucleotide sequence ID" value="NZ_BAABDH010000012.1"/>
</dbReference>
<comment type="caution">
    <text evidence="2">The sequence shown here is derived from an EMBL/GenBank/DDBJ whole genome shotgun (WGS) entry which is preliminary data.</text>
</comment>
<evidence type="ECO:0000313" key="3">
    <source>
        <dbReference type="Proteomes" id="UP001499909"/>
    </source>
</evidence>
<protein>
    <recommendedName>
        <fullName evidence="4">Anti-sigma factor</fullName>
    </recommendedName>
</protein>
<keyword evidence="3" id="KW-1185">Reference proteome</keyword>
<keyword evidence="1" id="KW-1133">Transmembrane helix</keyword>
<proteinExistence type="predicted"/>
<keyword evidence="1" id="KW-0472">Membrane</keyword>
<feature type="transmembrane region" description="Helical" evidence="1">
    <location>
        <begin position="72"/>
        <end position="92"/>
    </location>
</feature>
<keyword evidence="1" id="KW-0812">Transmembrane</keyword>
<gene>
    <name evidence="2" type="ORF">GCM10022406_05840</name>
</gene>
<name>A0ABP7MGE3_9BACT</name>
<evidence type="ECO:0000256" key="1">
    <source>
        <dbReference type="SAM" id="Phobius"/>
    </source>
</evidence>
<accession>A0ABP7MGE3</accession>
<dbReference type="Proteomes" id="UP001499909">
    <property type="component" value="Unassembled WGS sequence"/>
</dbReference>
<evidence type="ECO:0008006" key="4">
    <source>
        <dbReference type="Google" id="ProtNLM"/>
    </source>
</evidence>
<organism evidence="2 3">
    <name type="scientific">Hymenobacter algoricola</name>
    <dbReference type="NCBI Taxonomy" id="486267"/>
    <lineage>
        <taxon>Bacteria</taxon>
        <taxon>Pseudomonadati</taxon>
        <taxon>Bacteroidota</taxon>
        <taxon>Cytophagia</taxon>
        <taxon>Cytophagales</taxon>
        <taxon>Hymenobacteraceae</taxon>
        <taxon>Hymenobacter</taxon>
    </lineage>
</organism>
<dbReference type="EMBL" id="BAABDH010000012">
    <property type="protein sequence ID" value="GAA3922546.1"/>
    <property type="molecule type" value="Genomic_DNA"/>
</dbReference>
<evidence type="ECO:0000313" key="2">
    <source>
        <dbReference type="EMBL" id="GAA3922546.1"/>
    </source>
</evidence>
<reference evidence="3" key="1">
    <citation type="journal article" date="2019" name="Int. J. Syst. Evol. Microbiol.">
        <title>The Global Catalogue of Microorganisms (GCM) 10K type strain sequencing project: providing services to taxonomists for standard genome sequencing and annotation.</title>
        <authorList>
            <consortium name="The Broad Institute Genomics Platform"/>
            <consortium name="The Broad Institute Genome Sequencing Center for Infectious Disease"/>
            <person name="Wu L."/>
            <person name="Ma J."/>
        </authorList>
    </citation>
    <scope>NUCLEOTIDE SEQUENCE [LARGE SCALE GENOMIC DNA]</scope>
    <source>
        <strain evidence="3">JCM 17214</strain>
    </source>
</reference>
<sequence length="240" mass="26218">MKENKTGLEEFVGRHRADFDTFEPRPDLWDAIERSLEADAAPAESAPAPLRVVPQPSRAKVLPLAATRTGTYRYAIAATLALLMLAGLGVLWTQNRAQPTWQQTGTATVAVTAAPAAGFATPFSLGSEPVATAAGEAPAQRVAAAVLRMENYYAVQIRERQAELDQLNAQLGAGPTDWQREMTSLDSTYQQLKVELARNPAPDVVLDAMNRNLQIRLDILNQQLRTRAQVQEYSEAVPKP</sequence>